<dbReference type="CDD" id="cd24161">
    <property type="entry name" value="NUDIX_ADPRase_Ndx2"/>
    <property type="match status" value="1"/>
</dbReference>
<evidence type="ECO:0000313" key="5">
    <source>
        <dbReference type="Proteomes" id="UP000019150"/>
    </source>
</evidence>
<dbReference type="PROSITE" id="PS51462">
    <property type="entry name" value="NUDIX"/>
    <property type="match status" value="1"/>
</dbReference>
<evidence type="ECO:0000259" key="3">
    <source>
        <dbReference type="PROSITE" id="PS51462"/>
    </source>
</evidence>
<dbReference type="GO" id="GO:0019693">
    <property type="term" value="P:ribose phosphate metabolic process"/>
    <property type="evidence" value="ECO:0007669"/>
    <property type="project" value="TreeGrafter"/>
</dbReference>
<dbReference type="OrthoDB" id="177518at2"/>
<proteinExistence type="predicted"/>
<dbReference type="GO" id="GO:0005829">
    <property type="term" value="C:cytosol"/>
    <property type="evidence" value="ECO:0007669"/>
    <property type="project" value="TreeGrafter"/>
</dbReference>
<reference evidence="4 5" key="1">
    <citation type="journal article" date="2014" name="Appl. Environ. Microbiol.">
        <title>Insights into the Microbial Degradation of Rubber and Gutta-Percha by Analysis of the Complete Genome of Nocardia nova SH22a.</title>
        <authorList>
            <person name="Luo Q."/>
            <person name="Hiessl S."/>
            <person name="Poehlein A."/>
            <person name="Daniel R."/>
            <person name="Steinbuchel A."/>
        </authorList>
    </citation>
    <scope>NUCLEOTIDE SEQUENCE [LARGE SCALE GENOMIC DNA]</scope>
    <source>
        <strain evidence="4">SH22a</strain>
    </source>
</reference>
<organism evidence="4 5">
    <name type="scientific">Nocardia nova SH22a</name>
    <dbReference type="NCBI Taxonomy" id="1415166"/>
    <lineage>
        <taxon>Bacteria</taxon>
        <taxon>Bacillati</taxon>
        <taxon>Actinomycetota</taxon>
        <taxon>Actinomycetes</taxon>
        <taxon>Mycobacteriales</taxon>
        <taxon>Nocardiaceae</taxon>
        <taxon>Nocardia</taxon>
    </lineage>
</organism>
<feature type="domain" description="Nudix hydrolase" evidence="3">
    <location>
        <begin position="35"/>
        <end position="166"/>
    </location>
</feature>
<dbReference type="SUPFAM" id="SSF55811">
    <property type="entry name" value="Nudix"/>
    <property type="match status" value="1"/>
</dbReference>
<protein>
    <submittedName>
        <fullName evidence="4">NUDIX domain-containing protein</fullName>
    </submittedName>
</protein>
<keyword evidence="5" id="KW-1185">Reference proteome</keyword>
<dbReference type="KEGG" id="nno:NONO_c75410"/>
<dbReference type="GO" id="GO:0016787">
    <property type="term" value="F:hydrolase activity"/>
    <property type="evidence" value="ECO:0007669"/>
    <property type="project" value="UniProtKB-KW"/>
</dbReference>
<dbReference type="GO" id="GO:0006753">
    <property type="term" value="P:nucleoside phosphate metabolic process"/>
    <property type="evidence" value="ECO:0007669"/>
    <property type="project" value="TreeGrafter"/>
</dbReference>
<dbReference type="EMBL" id="CP006850">
    <property type="protein sequence ID" value="AHH22296.1"/>
    <property type="molecule type" value="Genomic_DNA"/>
</dbReference>
<dbReference type="InterPro" id="IPR020476">
    <property type="entry name" value="Nudix_hydrolase"/>
</dbReference>
<dbReference type="PRINTS" id="PR00502">
    <property type="entry name" value="NUDIXFAMILY"/>
</dbReference>
<evidence type="ECO:0000256" key="2">
    <source>
        <dbReference type="ARBA" id="ARBA00022801"/>
    </source>
</evidence>
<dbReference type="PANTHER" id="PTHR11839">
    <property type="entry name" value="UDP/ADP-SUGAR PYROPHOSPHATASE"/>
    <property type="match status" value="1"/>
</dbReference>
<dbReference type="STRING" id="1415166.NONO_c75410"/>
<accession>W5TYG7</accession>
<dbReference type="PANTHER" id="PTHR11839:SF18">
    <property type="entry name" value="NUDIX HYDROLASE DOMAIN-CONTAINING PROTEIN"/>
    <property type="match status" value="1"/>
</dbReference>
<sequence length="178" mass="19991">MKTLASRIVYSNPWIEVREDRIRRADGSTGIYGVVHRADFAVVVPLDGDRLHLVEQFRYPQGRRCWEFPAGALPEGESGTPVELAHRELREETGLRAGHLTHLGVIDAAPATLAQRGHAYLATELGAGEPEREHEEQDMRSQWFDRVVVERMIRTGEITDSQTIAAYGLLLLHERSGV</sequence>
<dbReference type="eggNOG" id="COG0494">
    <property type="taxonomic scope" value="Bacteria"/>
</dbReference>
<dbReference type="Gene3D" id="3.90.79.10">
    <property type="entry name" value="Nucleoside Triphosphate Pyrophosphohydrolase"/>
    <property type="match status" value="1"/>
</dbReference>
<evidence type="ECO:0000313" key="4">
    <source>
        <dbReference type="EMBL" id="AHH22296.1"/>
    </source>
</evidence>
<name>W5TYG7_9NOCA</name>
<keyword evidence="2" id="KW-0378">Hydrolase</keyword>
<dbReference type="Pfam" id="PF00293">
    <property type="entry name" value="NUDIX"/>
    <property type="match status" value="1"/>
</dbReference>
<gene>
    <name evidence="4" type="ORF">NONO_c75410</name>
</gene>
<dbReference type="InterPro" id="IPR015797">
    <property type="entry name" value="NUDIX_hydrolase-like_dom_sf"/>
</dbReference>
<dbReference type="PATRIC" id="fig|1415166.3.peg.7739"/>
<dbReference type="AlphaFoldDB" id="W5TYG7"/>
<dbReference type="InterPro" id="IPR000086">
    <property type="entry name" value="NUDIX_hydrolase_dom"/>
</dbReference>
<dbReference type="RefSeq" id="WP_025353563.1">
    <property type="nucleotide sequence ID" value="NZ_CP006850.1"/>
</dbReference>
<evidence type="ECO:0000256" key="1">
    <source>
        <dbReference type="ARBA" id="ARBA00001946"/>
    </source>
</evidence>
<comment type="cofactor">
    <cofactor evidence="1">
        <name>Mg(2+)</name>
        <dbReference type="ChEBI" id="CHEBI:18420"/>
    </cofactor>
</comment>
<dbReference type="HOGENOM" id="CLU_062658_5_2_11"/>
<dbReference type="Proteomes" id="UP000019150">
    <property type="component" value="Chromosome"/>
</dbReference>